<dbReference type="HOGENOM" id="CLU_581746_0_0_1"/>
<dbReference type="EMBL" id="CAEY01000039">
    <property type="status" value="NOT_ANNOTATED_CDS"/>
    <property type="molecule type" value="Genomic_DNA"/>
</dbReference>
<protein>
    <submittedName>
        <fullName evidence="1">Uncharacterized protein</fullName>
    </submittedName>
</protein>
<name>T1KFX5_TETUR</name>
<dbReference type="Proteomes" id="UP000015104">
    <property type="component" value="Unassembled WGS sequence"/>
</dbReference>
<evidence type="ECO:0000313" key="2">
    <source>
        <dbReference type="Proteomes" id="UP000015104"/>
    </source>
</evidence>
<keyword evidence="2" id="KW-1185">Reference proteome</keyword>
<sequence>MEDSRSSDYQSPDDSDQVFEITDFTTATDWERFIADFEEVLRNWDTIQPPDAQDASKPKGVIYGLGPIGDHLYYNETVKLKFAKFVLIVSVYCYQGPDVDNKKERLYTGRDTESDLEDTDENIKVFQDLMDFRYNFPNKAHCIYRWFGVKKFAVISPMEDNLITSEDRAKLLLSSAAIAMRNINVYIPVFVQIHHPQRKFFHGILEGSTSRIMFDMIHFRDIPENYRYLSELTKIFREKIASPLREKVSIELSVRFTHIIREWPQEWLLPEPEATEESTDLEERLYSLDKLPMPLIEYSSPSAPIEELHLSTTWPKLSEEFINDSPNHSNLNSMDAQYWSARVLFRDRFTPNLIHSISSLFILEKSTKYADQPLGKFTGLQEEKEIEAKAALDKLAGVGPPTLTLPQFRNFSTWSLSEHLKCQIVDYIFTEPSQANEPINSLLKDYRGFKSCPYNNLTWRLSIIFHQFKDLNTIAYLWIEIVKKLRDHWESMTDLPR</sequence>
<organism evidence="1 2">
    <name type="scientific">Tetranychus urticae</name>
    <name type="common">Two-spotted spider mite</name>
    <dbReference type="NCBI Taxonomy" id="32264"/>
    <lineage>
        <taxon>Eukaryota</taxon>
        <taxon>Metazoa</taxon>
        <taxon>Ecdysozoa</taxon>
        <taxon>Arthropoda</taxon>
        <taxon>Chelicerata</taxon>
        <taxon>Arachnida</taxon>
        <taxon>Acari</taxon>
        <taxon>Acariformes</taxon>
        <taxon>Trombidiformes</taxon>
        <taxon>Prostigmata</taxon>
        <taxon>Eleutherengona</taxon>
        <taxon>Raphignathae</taxon>
        <taxon>Tetranychoidea</taxon>
        <taxon>Tetranychidae</taxon>
        <taxon>Tetranychus</taxon>
    </lineage>
</organism>
<dbReference type="EnsemblMetazoa" id="tetur10g04720.1">
    <property type="protein sequence ID" value="tetur10g04720.1"/>
    <property type="gene ID" value="tetur10g04720"/>
</dbReference>
<accession>T1KFX5</accession>
<dbReference type="PANTHER" id="PTHR21422:SF9">
    <property type="entry name" value="RAB3 GTPASE-ACTIVATING PROTEIN CATALYTIC SUBUNIT"/>
    <property type="match status" value="1"/>
</dbReference>
<dbReference type="AlphaFoldDB" id="T1KFX5"/>
<dbReference type="eggNOG" id="KOG2390">
    <property type="taxonomic scope" value="Eukaryota"/>
</dbReference>
<dbReference type="STRING" id="32264.T1KFX5"/>
<dbReference type="PANTHER" id="PTHR21422">
    <property type="entry name" value="RAB3 GTPASE-ACTIVATING PROTEIN CATALYTIC SUBUNIT"/>
    <property type="match status" value="1"/>
</dbReference>
<dbReference type="InterPro" id="IPR045700">
    <property type="entry name" value="Rab3GAP1"/>
</dbReference>
<evidence type="ECO:0000313" key="1">
    <source>
        <dbReference type="EnsemblMetazoa" id="tetur10g04720.1"/>
    </source>
</evidence>
<dbReference type="GO" id="GO:0005096">
    <property type="term" value="F:GTPase activator activity"/>
    <property type="evidence" value="ECO:0007669"/>
    <property type="project" value="InterPro"/>
</dbReference>
<reference evidence="1" key="2">
    <citation type="submission" date="2015-06" db="UniProtKB">
        <authorList>
            <consortium name="EnsemblMetazoa"/>
        </authorList>
    </citation>
    <scope>IDENTIFICATION</scope>
</reference>
<proteinExistence type="predicted"/>
<reference evidence="2" key="1">
    <citation type="submission" date="2011-08" db="EMBL/GenBank/DDBJ databases">
        <authorList>
            <person name="Rombauts S."/>
        </authorList>
    </citation>
    <scope>NUCLEOTIDE SEQUENCE</scope>
    <source>
        <strain evidence="2">London</strain>
    </source>
</reference>